<proteinExistence type="predicted"/>
<dbReference type="EMBL" id="JAAXOY010000138">
    <property type="protein sequence ID" value="NKY39365.1"/>
    <property type="molecule type" value="Genomic_DNA"/>
</dbReference>
<gene>
    <name evidence="3" type="ORF">HGA02_07420</name>
</gene>
<accession>A0ABX1K1C8</accession>
<dbReference type="InterPro" id="IPR036188">
    <property type="entry name" value="FAD/NAD-bd_sf"/>
</dbReference>
<dbReference type="InterPro" id="IPR006076">
    <property type="entry name" value="FAD-dep_OxRdtase"/>
</dbReference>
<organism evidence="3 4">
    <name type="scientific">Cellulomonas septica</name>
    <dbReference type="NCBI Taxonomy" id="285080"/>
    <lineage>
        <taxon>Bacteria</taxon>
        <taxon>Bacillati</taxon>
        <taxon>Actinomycetota</taxon>
        <taxon>Actinomycetes</taxon>
        <taxon>Micrococcales</taxon>
        <taxon>Cellulomonadaceae</taxon>
        <taxon>Cellulomonas</taxon>
    </lineage>
</organism>
<feature type="region of interest" description="Disordered" evidence="1">
    <location>
        <begin position="1"/>
        <end position="23"/>
    </location>
</feature>
<feature type="domain" description="FAD dependent oxidoreductase" evidence="2">
    <location>
        <begin position="32"/>
        <end position="94"/>
    </location>
</feature>
<name>A0ABX1K1C8_9CELL</name>
<evidence type="ECO:0000259" key="2">
    <source>
        <dbReference type="Pfam" id="PF01266"/>
    </source>
</evidence>
<keyword evidence="4" id="KW-1185">Reference proteome</keyword>
<dbReference type="Pfam" id="PF01266">
    <property type="entry name" value="DAO"/>
    <property type="match status" value="1"/>
</dbReference>
<comment type="caution">
    <text evidence="3">The sequence shown here is derived from an EMBL/GenBank/DDBJ whole genome shotgun (WGS) entry which is preliminary data.</text>
</comment>
<evidence type="ECO:0000256" key="1">
    <source>
        <dbReference type="SAM" id="MobiDB-lite"/>
    </source>
</evidence>
<reference evidence="3 4" key="1">
    <citation type="submission" date="2020-04" db="EMBL/GenBank/DDBJ databases">
        <title>MicrobeNet Type strains.</title>
        <authorList>
            <person name="Nicholson A.C."/>
        </authorList>
    </citation>
    <scope>NUCLEOTIDE SEQUENCE [LARGE SCALE GENOMIC DNA]</scope>
    <source>
        <strain evidence="3 4">ATCC BAA-787</strain>
    </source>
</reference>
<evidence type="ECO:0000313" key="4">
    <source>
        <dbReference type="Proteomes" id="UP000777774"/>
    </source>
</evidence>
<evidence type="ECO:0000313" key="3">
    <source>
        <dbReference type="EMBL" id="NKY39365.1"/>
    </source>
</evidence>
<dbReference type="Proteomes" id="UP000777774">
    <property type="component" value="Unassembled WGS sequence"/>
</dbReference>
<sequence length="130" mass="14329">MFANRDESLESAPRRGTVSRAGGGDVTQDRYDVVVIGAGATGSATAWALARRGHRVLLLDRAQEPPAQGRDVVRPGHADVARCRLALLSHQWWNDGSALPPAMRSRSWRLYFLTGAWPVPMCWPLNQRSP</sequence>
<dbReference type="SUPFAM" id="SSF51905">
    <property type="entry name" value="FAD/NAD(P)-binding domain"/>
    <property type="match status" value="1"/>
</dbReference>
<dbReference type="Gene3D" id="3.50.50.60">
    <property type="entry name" value="FAD/NAD(P)-binding domain"/>
    <property type="match status" value="1"/>
</dbReference>
<protein>
    <submittedName>
        <fullName evidence="3">FAD-dependent oxidoreductase</fullName>
    </submittedName>
</protein>